<evidence type="ECO:0000313" key="4">
    <source>
        <dbReference type="Proteomes" id="UP000186817"/>
    </source>
</evidence>
<keyword evidence="4" id="KW-1185">Reference proteome</keyword>
<name>A0A1Q9EK89_SYMMI</name>
<dbReference type="OMA" id="GRCIRPR"/>
<feature type="compositionally biased region" description="Basic and acidic residues" evidence="1">
    <location>
        <begin position="214"/>
        <end position="223"/>
    </location>
</feature>
<comment type="caution">
    <text evidence="3">The sequence shown here is derived from an EMBL/GenBank/DDBJ whole genome shotgun (WGS) entry which is preliminary data.</text>
</comment>
<proteinExistence type="predicted"/>
<dbReference type="Pfam" id="PF04536">
    <property type="entry name" value="TPM_phosphatase"/>
    <property type="match status" value="1"/>
</dbReference>
<evidence type="ECO:0000256" key="1">
    <source>
        <dbReference type="SAM" id="MobiDB-lite"/>
    </source>
</evidence>
<dbReference type="AlphaFoldDB" id="A0A1Q9EK89"/>
<evidence type="ECO:0000313" key="3">
    <source>
        <dbReference type="EMBL" id="OLQ07835.1"/>
    </source>
</evidence>
<dbReference type="Gene3D" id="3.10.310.50">
    <property type="match status" value="1"/>
</dbReference>
<reference evidence="3 4" key="1">
    <citation type="submission" date="2016-02" db="EMBL/GenBank/DDBJ databases">
        <title>Genome analysis of coral dinoflagellate symbionts highlights evolutionary adaptations to a symbiotic lifestyle.</title>
        <authorList>
            <person name="Aranda M."/>
            <person name="Li Y."/>
            <person name="Liew Y.J."/>
            <person name="Baumgarten S."/>
            <person name="Simakov O."/>
            <person name="Wilson M."/>
            <person name="Piel J."/>
            <person name="Ashoor H."/>
            <person name="Bougouffa S."/>
            <person name="Bajic V.B."/>
            <person name="Ryu T."/>
            <person name="Ravasi T."/>
            <person name="Bayer T."/>
            <person name="Micklem G."/>
            <person name="Kim H."/>
            <person name="Bhak J."/>
            <person name="Lajeunesse T.C."/>
            <person name="Voolstra C.R."/>
        </authorList>
    </citation>
    <scope>NUCLEOTIDE SEQUENCE [LARGE SCALE GENOMIC DNA]</scope>
    <source>
        <strain evidence="3 4">CCMP2467</strain>
    </source>
</reference>
<dbReference type="EMBL" id="LSRX01000131">
    <property type="protein sequence ID" value="OLQ07835.1"/>
    <property type="molecule type" value="Genomic_DNA"/>
</dbReference>
<feature type="domain" description="TPM" evidence="2">
    <location>
        <begin position="54"/>
        <end position="175"/>
    </location>
</feature>
<dbReference type="PANTHER" id="PTHR30373:SF2">
    <property type="entry name" value="UPF0603 PROTEIN YGCG"/>
    <property type="match status" value="1"/>
</dbReference>
<dbReference type="PANTHER" id="PTHR30373">
    <property type="entry name" value="UPF0603 PROTEIN YGCG"/>
    <property type="match status" value="1"/>
</dbReference>
<organism evidence="3 4">
    <name type="scientific">Symbiodinium microadriaticum</name>
    <name type="common">Dinoflagellate</name>
    <name type="synonym">Zooxanthella microadriatica</name>
    <dbReference type="NCBI Taxonomy" id="2951"/>
    <lineage>
        <taxon>Eukaryota</taxon>
        <taxon>Sar</taxon>
        <taxon>Alveolata</taxon>
        <taxon>Dinophyceae</taxon>
        <taxon>Suessiales</taxon>
        <taxon>Symbiodiniaceae</taxon>
        <taxon>Symbiodinium</taxon>
    </lineage>
</organism>
<dbReference type="Proteomes" id="UP000186817">
    <property type="component" value="Unassembled WGS sequence"/>
</dbReference>
<protein>
    <recommendedName>
        <fullName evidence="2">TPM domain-containing protein</fullName>
    </recommendedName>
</protein>
<accession>A0A1Q9EK89</accession>
<evidence type="ECO:0000259" key="2">
    <source>
        <dbReference type="Pfam" id="PF04536"/>
    </source>
</evidence>
<feature type="region of interest" description="Disordered" evidence="1">
    <location>
        <begin position="188"/>
        <end position="223"/>
    </location>
</feature>
<sequence length="223" mass="24708">MQRTAAVARGYGRCIRPRWPRQFTTLPQGALQEIFRPGRVHDVVNPRLVETSWVSDPSRLLPDSDRSEVDELCEKLQREWKAEAVVVVLDSLAADVQPTGFAAALLNFWGVGDQRLHTGLLILLLTGQRRLEMRTGYGLARILPSEVLQSLQQSMVPQLAAGSPGRALCQGLKGALQKLEEDAPKHWRNQEGASSGRQRNSHGFGGGQTPIDEFMPKDRVAPK</sequence>
<gene>
    <name evidence="3" type="ORF">AK812_SmicGene49062</name>
</gene>
<dbReference type="OrthoDB" id="10294986at2759"/>
<dbReference type="InterPro" id="IPR007621">
    <property type="entry name" value="TPM_dom"/>
</dbReference>